<comment type="caution">
    <text evidence="1">The sequence shown here is derived from an EMBL/GenBank/DDBJ whole genome shotgun (WGS) entry which is preliminary data.</text>
</comment>
<name>X1KN41_9ZZZZ</name>
<accession>X1KN41</accession>
<reference evidence="1" key="1">
    <citation type="journal article" date="2014" name="Front. Microbiol.">
        <title>High frequency of phylogenetically diverse reductive dehalogenase-homologous genes in deep subseafloor sedimentary metagenomes.</title>
        <authorList>
            <person name="Kawai M."/>
            <person name="Futagami T."/>
            <person name="Toyoda A."/>
            <person name="Takaki Y."/>
            <person name="Nishi S."/>
            <person name="Hori S."/>
            <person name="Arai W."/>
            <person name="Tsubouchi T."/>
            <person name="Morono Y."/>
            <person name="Uchiyama I."/>
            <person name="Ito T."/>
            <person name="Fujiyama A."/>
            <person name="Inagaki F."/>
            <person name="Takami H."/>
        </authorList>
    </citation>
    <scope>NUCLEOTIDE SEQUENCE</scope>
    <source>
        <strain evidence="1">Expedition CK06-06</strain>
    </source>
</reference>
<evidence type="ECO:0000313" key="1">
    <source>
        <dbReference type="EMBL" id="GAH91559.1"/>
    </source>
</evidence>
<dbReference type="AlphaFoldDB" id="X1KN41"/>
<feature type="non-terminal residue" evidence="1">
    <location>
        <position position="30"/>
    </location>
</feature>
<protein>
    <submittedName>
        <fullName evidence="1">Uncharacterized protein</fullName>
    </submittedName>
</protein>
<organism evidence="1">
    <name type="scientific">marine sediment metagenome</name>
    <dbReference type="NCBI Taxonomy" id="412755"/>
    <lineage>
        <taxon>unclassified sequences</taxon>
        <taxon>metagenomes</taxon>
        <taxon>ecological metagenomes</taxon>
    </lineage>
</organism>
<proteinExistence type="predicted"/>
<gene>
    <name evidence="1" type="ORF">S03H2_71515</name>
</gene>
<sequence length="30" mass="3393">MDTLNTIEFLEVGGAGEYRGVKAWDFDSDR</sequence>
<dbReference type="EMBL" id="BARU01047904">
    <property type="protein sequence ID" value="GAH91559.1"/>
    <property type="molecule type" value="Genomic_DNA"/>
</dbReference>